<feature type="compositionally biased region" description="Low complexity" evidence="8">
    <location>
        <begin position="4743"/>
        <end position="4765"/>
    </location>
</feature>
<dbReference type="SMART" id="SM00054">
    <property type="entry name" value="EFh"/>
    <property type="match status" value="2"/>
</dbReference>
<dbReference type="InterPro" id="IPR043197">
    <property type="entry name" value="Plakin"/>
</dbReference>
<organism evidence="12 13">
    <name type="scientific">Potamilus streckersoni</name>
    <dbReference type="NCBI Taxonomy" id="2493646"/>
    <lineage>
        <taxon>Eukaryota</taxon>
        <taxon>Metazoa</taxon>
        <taxon>Spiralia</taxon>
        <taxon>Lophotrochozoa</taxon>
        <taxon>Mollusca</taxon>
        <taxon>Bivalvia</taxon>
        <taxon>Autobranchia</taxon>
        <taxon>Heteroconchia</taxon>
        <taxon>Palaeoheterodonta</taxon>
        <taxon>Unionida</taxon>
        <taxon>Unionoidea</taxon>
        <taxon>Unionidae</taxon>
        <taxon>Ambleminae</taxon>
        <taxon>Lampsilini</taxon>
        <taxon>Potamilus</taxon>
    </lineage>
</organism>
<gene>
    <name evidence="12" type="ORF">CHS0354_032763</name>
</gene>
<dbReference type="Gene3D" id="1.10.418.10">
    <property type="entry name" value="Calponin-like domain"/>
    <property type="match status" value="1"/>
</dbReference>
<dbReference type="InterPro" id="IPR041615">
    <property type="entry name" value="Desmoplakin_SH3"/>
</dbReference>
<dbReference type="GO" id="GO:0042060">
    <property type="term" value="P:wound healing"/>
    <property type="evidence" value="ECO:0007669"/>
    <property type="project" value="TreeGrafter"/>
</dbReference>
<feature type="coiled-coil region" evidence="7">
    <location>
        <begin position="1265"/>
        <end position="1333"/>
    </location>
</feature>
<dbReference type="CDD" id="cd21189">
    <property type="entry name" value="CH_PLEC-like_rpt2"/>
    <property type="match status" value="1"/>
</dbReference>
<dbReference type="PROSITE" id="PS00018">
    <property type="entry name" value="EF_HAND_1"/>
    <property type="match status" value="2"/>
</dbReference>
<evidence type="ECO:0000256" key="3">
    <source>
        <dbReference type="ARBA" id="ARBA00022553"/>
    </source>
</evidence>
<dbReference type="PROSITE" id="PS50222">
    <property type="entry name" value="EF_HAND_2"/>
    <property type="match status" value="2"/>
</dbReference>
<evidence type="ECO:0000313" key="12">
    <source>
        <dbReference type="EMBL" id="KAK3581860.1"/>
    </source>
</evidence>
<feature type="compositionally biased region" description="Low complexity" evidence="8">
    <location>
        <begin position="1817"/>
        <end position="1848"/>
    </location>
</feature>
<evidence type="ECO:0000256" key="2">
    <source>
        <dbReference type="ARBA" id="ARBA00022490"/>
    </source>
</evidence>
<dbReference type="Pfam" id="PF17902">
    <property type="entry name" value="SH3_10"/>
    <property type="match status" value="1"/>
</dbReference>
<evidence type="ECO:0000256" key="6">
    <source>
        <dbReference type="ARBA" id="ARBA00023212"/>
    </source>
</evidence>
<evidence type="ECO:0000256" key="5">
    <source>
        <dbReference type="ARBA" id="ARBA00022837"/>
    </source>
</evidence>
<dbReference type="Pfam" id="PF13499">
    <property type="entry name" value="EF-hand_7"/>
    <property type="match status" value="1"/>
</dbReference>
<name>A0AAE0RYW2_9BIVA</name>
<dbReference type="CDD" id="cd00176">
    <property type="entry name" value="SPEC"/>
    <property type="match status" value="15"/>
</dbReference>
<keyword evidence="5" id="KW-0106">Calcium</keyword>
<dbReference type="Pfam" id="PF21020">
    <property type="entry name" value="Spectrin_4"/>
    <property type="match status" value="1"/>
</dbReference>
<dbReference type="EMBL" id="JAEAOA010001932">
    <property type="protein sequence ID" value="KAK3581860.1"/>
    <property type="molecule type" value="Genomic_DNA"/>
</dbReference>
<dbReference type="GO" id="GO:0005737">
    <property type="term" value="C:cytoplasm"/>
    <property type="evidence" value="ECO:0007669"/>
    <property type="project" value="TreeGrafter"/>
</dbReference>
<keyword evidence="2" id="KW-0963">Cytoplasm</keyword>
<dbReference type="Pfam" id="PF21019">
    <property type="entry name" value="Spectrin_3"/>
    <property type="match status" value="1"/>
</dbReference>
<dbReference type="InterPro" id="IPR001715">
    <property type="entry name" value="CH_dom"/>
</dbReference>
<feature type="coiled-coil region" evidence="7">
    <location>
        <begin position="2428"/>
        <end position="2469"/>
    </location>
</feature>
<evidence type="ECO:0000259" key="11">
    <source>
        <dbReference type="PROSITE" id="PS51460"/>
    </source>
</evidence>
<dbReference type="GO" id="GO:0030056">
    <property type="term" value="C:hemidesmosome"/>
    <property type="evidence" value="ECO:0007669"/>
    <property type="project" value="TreeGrafter"/>
</dbReference>
<feature type="compositionally biased region" description="Low complexity" evidence="8">
    <location>
        <begin position="4802"/>
        <end position="4816"/>
    </location>
</feature>
<dbReference type="InterPro" id="IPR002017">
    <property type="entry name" value="Spectrin_repeat"/>
</dbReference>
<comment type="subcellular location">
    <subcellularLocation>
        <location evidence="1">Cytoplasm</location>
        <location evidence="1">Cytoskeleton</location>
    </subcellularLocation>
</comment>
<comment type="caution">
    <text evidence="12">The sequence shown here is derived from an EMBL/GenBank/DDBJ whole genome shotgun (WGS) entry which is preliminary data.</text>
</comment>
<dbReference type="FunFam" id="1.10.418.10:FF:000057">
    <property type="entry name" value="Calmin"/>
    <property type="match status" value="1"/>
</dbReference>
<dbReference type="Gene3D" id="2.30.30.40">
    <property type="entry name" value="SH3 Domains"/>
    <property type="match status" value="1"/>
</dbReference>
<dbReference type="Gene3D" id="1.20.58.60">
    <property type="match status" value="30"/>
</dbReference>
<evidence type="ECO:0000256" key="8">
    <source>
        <dbReference type="SAM" id="MobiDB-lite"/>
    </source>
</evidence>
<evidence type="ECO:0008006" key="14">
    <source>
        <dbReference type="Google" id="ProtNLM"/>
    </source>
</evidence>
<feature type="coiled-coil region" evidence="7">
    <location>
        <begin position="3453"/>
        <end position="3527"/>
    </location>
</feature>
<feature type="compositionally biased region" description="Polar residues" evidence="8">
    <location>
        <begin position="4779"/>
        <end position="4801"/>
    </location>
</feature>
<dbReference type="SUPFAM" id="SSF46966">
    <property type="entry name" value="Spectrin repeat"/>
    <property type="match status" value="30"/>
</dbReference>
<accession>A0AAE0RYW2</accession>
<reference evidence="12" key="3">
    <citation type="submission" date="2023-05" db="EMBL/GenBank/DDBJ databases">
        <authorList>
            <person name="Smith C.H."/>
        </authorList>
    </citation>
    <scope>NUCLEOTIDE SEQUENCE</scope>
    <source>
        <strain evidence="12">CHS0354</strain>
        <tissue evidence="12">Mantle</tissue>
    </source>
</reference>
<dbReference type="InterPro" id="IPR011992">
    <property type="entry name" value="EF-hand-dom_pair"/>
</dbReference>
<dbReference type="Proteomes" id="UP001195483">
    <property type="component" value="Unassembled WGS sequence"/>
</dbReference>
<dbReference type="GO" id="GO:0045104">
    <property type="term" value="P:intermediate filament cytoskeleton organization"/>
    <property type="evidence" value="ECO:0007669"/>
    <property type="project" value="InterPro"/>
</dbReference>
<dbReference type="PROSITE" id="PS51460">
    <property type="entry name" value="GAR"/>
    <property type="match status" value="1"/>
</dbReference>
<dbReference type="PANTHER" id="PTHR23169:SF23">
    <property type="entry name" value="SHORT STOP, ISOFORM H"/>
    <property type="match status" value="1"/>
</dbReference>
<dbReference type="Pfam" id="PF00307">
    <property type="entry name" value="CH"/>
    <property type="match status" value="1"/>
</dbReference>
<feature type="domain" description="GAR" evidence="11">
    <location>
        <begin position="4537"/>
        <end position="4609"/>
    </location>
</feature>
<evidence type="ECO:0000313" key="13">
    <source>
        <dbReference type="Proteomes" id="UP001195483"/>
    </source>
</evidence>
<dbReference type="InterPro" id="IPR003108">
    <property type="entry name" value="GAR_dom"/>
</dbReference>
<protein>
    <recommendedName>
        <fullName evidence="14">Microtubule-actin cross-linking factor 1</fullName>
    </recommendedName>
</protein>
<evidence type="ECO:0000259" key="9">
    <source>
        <dbReference type="PROSITE" id="PS50021"/>
    </source>
</evidence>
<feature type="compositionally biased region" description="Polar residues" evidence="8">
    <location>
        <begin position="4710"/>
        <end position="4722"/>
    </location>
</feature>
<dbReference type="InterPro" id="IPR036534">
    <property type="entry name" value="GAR_dom_sf"/>
</dbReference>
<feature type="coiled-coil region" evidence="7">
    <location>
        <begin position="240"/>
        <end position="281"/>
    </location>
</feature>
<keyword evidence="7" id="KW-0175">Coiled coil</keyword>
<feature type="coiled-coil region" evidence="7">
    <location>
        <begin position="2299"/>
        <end position="2340"/>
    </location>
</feature>
<feature type="compositionally biased region" description="Low complexity" evidence="8">
    <location>
        <begin position="4653"/>
        <end position="4672"/>
    </location>
</feature>
<dbReference type="PROSITE" id="PS50021">
    <property type="entry name" value="CH"/>
    <property type="match status" value="1"/>
</dbReference>
<feature type="domain" description="Calponin-homology (CH)" evidence="9">
    <location>
        <begin position="22"/>
        <end position="127"/>
    </location>
</feature>
<evidence type="ECO:0000259" key="10">
    <source>
        <dbReference type="PROSITE" id="PS50222"/>
    </source>
</evidence>
<feature type="coiled-coil region" evidence="7">
    <location>
        <begin position="2142"/>
        <end position="2224"/>
    </location>
</feature>
<dbReference type="SMART" id="SM00033">
    <property type="entry name" value="CH"/>
    <property type="match status" value="1"/>
</dbReference>
<feature type="coiled-coil region" evidence="7">
    <location>
        <begin position="3122"/>
        <end position="3175"/>
    </location>
</feature>
<dbReference type="Gene3D" id="1.10.238.10">
    <property type="entry name" value="EF-hand"/>
    <property type="match status" value="1"/>
</dbReference>
<dbReference type="FunFam" id="1.20.58.60:FF:000001">
    <property type="entry name" value="Microtubule-actin cross-linking factor 1"/>
    <property type="match status" value="4"/>
</dbReference>
<dbReference type="PANTHER" id="PTHR23169">
    <property type="entry name" value="ENVOPLAKIN"/>
    <property type="match status" value="1"/>
</dbReference>
<dbReference type="SUPFAM" id="SSF47473">
    <property type="entry name" value="EF-hand"/>
    <property type="match status" value="1"/>
</dbReference>
<feature type="coiled-coil region" evidence="7">
    <location>
        <begin position="796"/>
        <end position="830"/>
    </location>
</feature>
<dbReference type="SMART" id="SM00150">
    <property type="entry name" value="SPEC"/>
    <property type="match status" value="34"/>
</dbReference>
<dbReference type="SUPFAM" id="SSF143575">
    <property type="entry name" value="GAS2 domain-like"/>
    <property type="match status" value="1"/>
</dbReference>
<keyword evidence="4" id="KW-0677">Repeat</keyword>
<reference evidence="12" key="2">
    <citation type="journal article" date="2021" name="Genome Biol. Evol.">
        <title>Developing a high-quality reference genome for a parasitic bivalve with doubly uniparental inheritance (Bivalvia: Unionida).</title>
        <authorList>
            <person name="Smith C.H."/>
        </authorList>
    </citation>
    <scope>NUCLEOTIDE SEQUENCE</scope>
    <source>
        <strain evidence="12">CHS0354</strain>
        <tissue evidence="12">Mantle</tissue>
    </source>
</reference>
<feature type="coiled-coil region" evidence="7">
    <location>
        <begin position="4132"/>
        <end position="4187"/>
    </location>
</feature>
<feature type="coiled-coil region" evidence="7">
    <location>
        <begin position="2547"/>
        <end position="2655"/>
    </location>
</feature>
<dbReference type="Gene3D" id="3.30.920.20">
    <property type="entry name" value="Gas2-like domain"/>
    <property type="match status" value="1"/>
</dbReference>
<feature type="region of interest" description="Disordered" evidence="8">
    <location>
        <begin position="1811"/>
        <end position="1852"/>
    </location>
</feature>
<reference evidence="12" key="1">
    <citation type="journal article" date="2021" name="Genome Biol. Evol.">
        <title>A High-Quality Reference Genome for a Parasitic Bivalve with Doubly Uniparental Inheritance (Bivalvia: Unionida).</title>
        <authorList>
            <person name="Smith C.H."/>
        </authorList>
    </citation>
    <scope>NUCLEOTIDE SEQUENCE</scope>
    <source>
        <strain evidence="12">CHS0354</strain>
    </source>
</reference>
<feature type="domain" description="EF-hand" evidence="10">
    <location>
        <begin position="4462"/>
        <end position="4497"/>
    </location>
</feature>
<dbReference type="InterPro" id="IPR018247">
    <property type="entry name" value="EF_Hand_1_Ca_BS"/>
</dbReference>
<dbReference type="InterPro" id="IPR036872">
    <property type="entry name" value="CH_dom_sf"/>
</dbReference>
<dbReference type="GO" id="GO:0005509">
    <property type="term" value="F:calcium ion binding"/>
    <property type="evidence" value="ECO:0007669"/>
    <property type="project" value="InterPro"/>
</dbReference>
<keyword evidence="3" id="KW-0597">Phosphoprotein</keyword>
<feature type="region of interest" description="Disordered" evidence="8">
    <location>
        <begin position="4379"/>
        <end position="4406"/>
    </location>
</feature>
<dbReference type="Pfam" id="PF02187">
    <property type="entry name" value="GAS2"/>
    <property type="match status" value="1"/>
</dbReference>
<dbReference type="GO" id="GO:0031122">
    <property type="term" value="P:cytoplasmic microtubule organization"/>
    <property type="evidence" value="ECO:0007669"/>
    <property type="project" value="TreeGrafter"/>
</dbReference>
<evidence type="ECO:0000256" key="1">
    <source>
        <dbReference type="ARBA" id="ARBA00004245"/>
    </source>
</evidence>
<proteinExistence type="predicted"/>
<dbReference type="GO" id="GO:0005882">
    <property type="term" value="C:intermediate filament"/>
    <property type="evidence" value="ECO:0007669"/>
    <property type="project" value="TreeGrafter"/>
</dbReference>
<keyword evidence="13" id="KW-1185">Reference proteome</keyword>
<evidence type="ECO:0000256" key="7">
    <source>
        <dbReference type="SAM" id="Coils"/>
    </source>
</evidence>
<dbReference type="Pfam" id="PF00435">
    <property type="entry name" value="Spectrin"/>
    <property type="match status" value="19"/>
</dbReference>
<dbReference type="GO" id="GO:0008017">
    <property type="term" value="F:microtubule binding"/>
    <property type="evidence" value="ECO:0007669"/>
    <property type="project" value="InterPro"/>
</dbReference>
<dbReference type="InterPro" id="IPR002048">
    <property type="entry name" value="EF_hand_dom"/>
</dbReference>
<evidence type="ECO:0000256" key="4">
    <source>
        <dbReference type="ARBA" id="ARBA00022737"/>
    </source>
</evidence>
<feature type="domain" description="EF-hand" evidence="10">
    <location>
        <begin position="4498"/>
        <end position="4533"/>
    </location>
</feature>
<dbReference type="SMART" id="SM00243">
    <property type="entry name" value="GAS2"/>
    <property type="match status" value="1"/>
</dbReference>
<keyword evidence="6" id="KW-0206">Cytoskeleton</keyword>
<feature type="region of interest" description="Disordered" evidence="8">
    <location>
        <begin position="4649"/>
        <end position="4830"/>
    </location>
</feature>
<feature type="coiled-coil region" evidence="7">
    <location>
        <begin position="2950"/>
        <end position="2977"/>
    </location>
</feature>
<dbReference type="CDD" id="cd00051">
    <property type="entry name" value="EFh"/>
    <property type="match status" value="1"/>
</dbReference>
<sequence>MVLNSGTMLVSDVIVPGQPEDITARDALLLWSRRMVEGYPNIQIRDFSKSWRDGKALLTIIHRNRPDLVDFRRVQTQTARQNLEQAFSTAEREFGVTRLLDPEDVDVPEPDEKSVMTYVSSLYDVFPVVPSVEQTLKENERQLKVEEYKDLSAKLLSWIKEVTDMMMQRDFPTTLMEMKALLAEFSRFRIEDVPPRLDMKGKIFHLFDSIETRGAFPTGIDESLYPENIKRLWNRFELAMQERERTLQAEIIRLERLQRLAEKIHREARHAEDSLDDLGRRIGDEERRVDVIHPFEAKRNCDALDRALKNIDDTVKSLMRDIHALQDGKYPTADQLQKRVSTLQTRVSQLRTALISNVVQKLLSKSYVEEEMTTTKRREVLTEVRLVETNPAFRHVQECLHWIEAKQASLEGTDFGSDMNSVQQTLDQHLKEHQEILAFRKEVDRCITDKRNLSTEEQKLYTEWLSRVEVAFSLLTNTSSRRLKCLESLLEFVQSATQELIWLSEKEEIEVTRDWTSERLNMPVDQFYQNLIHEMENREAQFNAIQDRGNSMVLERHPAAKTIEAYMSAMQSQWSWLLQLSVCLEAHVKHTSSYYQFFEEAQQCEQWMQQQTETISNRVSRENQPIEELQQMMKELQEIQDSLADYDRRVASLSITSREIIPLKQRSQPVFSPIKIRCQCIYKQPPMILQKGEECTLVDNSQKIRWRVRNSSGQEELVPSVCLLIPPPNYEAMQFADRLKIQLDQLQGVFKTRQRRLRQNIVLATIKLIRSWDLRQFQSLDPIRREALLRVLNEDAAKLISEVGEGDREMRRLQEELAECNQKFHSLLFELSEEEMRKTRAPDKDLVKKLDSCSYQLSSLHQDLMSRVQQPLPHDRKTVILANQQQRDWERTLQQQELPVEEIKQLLQKLPKKTPQVESKLNLITQKWEQMINMGSTYAERLKVLDSIIAQVDSLRSSVADHEVYLASQDSLSSDPSTLRSLHTELRDMQTSLQQQQHTVDSVNKDVATLRSLVQQTRPGVIRHHDLEVLEKSIIDLLGHWQNVKDQVAERLKNMSDTVDNVSQYTNGLVEEQLFVATTQDKINAQNPVTDDLEEAKQLLQPAMEAYNLLGEHQHQIETVNRRGGQFIREAKHLSDSFEKLVQDLNNKVNWISDIDQLLKDDQPVGEEAYKVQTQLEAIKALQHDLSQHQQPIRSLVYQSEQLVEHQQEELTPEQVTELQQLEGTLKTSFSKVQKTCDNRVKHLTSAAEELTKFEAELKKFQTWLTSTEQELKGQEEAVKDLDNLKHMMEQHQELSDDIIAHGADVKYLSFAVQKYMEEAKLHKLEIDAYKADRQKPSRLSRTSWIAMDNKEVEVVKEKQREAESRYNNLKPQCNKLGEKLAALSNKQKNFNENAWKMLSWLTDAEGKLNSSRQELSAPEPEALRDHLETIKTLGNDAIAHKVELDELDKSAKDLIAAMRDLDIGGDHIQKLEDMVEEIASRHESVTNEINDRTTGLQAAVTKSQDVQGAIENLLSWLGDTEQVLNSQRPISLNEDNLKEQIQELNVLEADVDSHKPSVDSMKQAASELIKTCDHEMARALEAKISDINSKYMDVKKKCRARKKDVNDVLDKLEKFQEELDHCKEWLQTSTDSLQSVDWSKRPVEQLREKVDNVMQEKGKYLQALQSIQSQGNDLVQDPRTGETLAVKDSLKTMENLWNDFNMHLNERLNETNMKEKQGREYEACKHDVVQWLSTMESNVDAFEPVAVDMDVVGRQIEILQPMIEDYHNFSSKMDDVNDLGNAYDAVESGDHRPKSPIRFRGGRRIPSLLSPHNVHSQSSSFVIPSSPITNNASSPMSSDSSGISSRKSSSDNFLVDDLSETQQDLLDMNQRYELIGERLFDRQQELQGMLETIKAFLQDLSDILTWLDMKEQDLEKSATLPTSEKEAKHRLREHEISHQELLSKESMVDDIRKKAQDLMKRKRGVPGIEMVQQQLADLDDKWLGVKVTSEQRRKALEDIVADLRSYKDAGVTLQKWIAQKEKMVAVLGPVATDPAMIKNQQDQVKVLQEEQHAQEPLYDKFIESANAVLDKCTPDSKHAVHISEKISVISKGWDRLTDRLREREKSLQAVEGLSGEFNENLQQLGHWLADYATTLDSLSPIATSSEKQKQQLRELEELKAELKSKLPQLEKIKEVGKKLCDNTKDSSTKLDLRNKISNLEKPIAEAEKKLVLRENEIHKASQEVEKFHDSCKELLDWVDGIRERHSESEPVSANSDIIKQQAQKNKELLKDVSEAEPEMKSLLEKARSLARDSTNPELKSILDQLERAQSDLAEIRQQASEKDEKLEAANKHAQAFQNQLDKMGMWLDLNKDKLNSLKPDTLDKDAVYRKLRDAQALQADLMRLATDHESLNQEGVALMSTADSDKESIQAKLDGINRKWDDVKQGVANALLNLEDTSQRLTECEELKRDVEENLIRLEAELKDNREASKDPRNADKIKVLQDDVNDLNAKVDYLDALINTFSTDRGSAPPSQLIKDLGKTKERLRALQDETNHLLADMEAGSHIMEKFQDKLEESGSHLSELEQELNNLKPVARDEVALDNQKREIEEFISRLNDAENHLDDVEKQFNNLVNDGYISHSDPLKSQIDGLRLQLEKLQEQAEERKANVAETANKIEGVVDNLRRMKTSIDRAANELEMHEPIASDVTAIKRQQGELKDFVRSVIEPLQKRFEAVTEEALDLTQTARPGVDTGILEADIDNLTDKWSSLSAKVSERDHNLDNALLQSGKFNEAFESFLSWLKESEDLVSHQKPVSPDYKVAKAQLQEQKFLLKMLEDRASGVKSVKDSGKSLQKNLDPREQKGIQNQIAQLDQRWEALNSNATERLKALESIITVAQDFQEVRDPLVSWVETMEKKFSGLEPSALDAAGIENTIKSLEEMFSDMRGRESDVKTLALVGKELQDHCNGDEAKNVQKKIDDVQVKFAELRDKLSDTLEQMEEALPLAKRFSEAHAKFIDWIIKMEPKVRNKDPSVPEPEEQVQKLLEELKEIEPVIEILNNDGSQLAELAPGDAGFKVEDTVNKDMKRFEAVSDFIQKKADKFKASKQKSAEVIGEIDSLLDWFEKVEGTLMSAEPISSDPNKLQEQLHQQKNINEEINNQKTKARDLIAAGKRLMRENSVEEDTEMQDKMEALKQRGEAVSKIGSDKLSQLEQALPLARTFLDTHHDLLAWFAEVEPLLAELEVMTINQETVKKQQDRVKVLKQDVQDHKPVVDKLNRTVAALSKLYLGEEDLANIQGITQGDNKRVEDITAAINERFLSIDEALQQATEFTDKLDNILEMLTTTDEQMSNAEPISAHPDKIREQIMENNTLIDETQMCLNALESVQNTAEELIKQAHDSQDEAVKEVKQKLMDLVKLYEKIINSSQDRNHALEDTLYVAEKFWDDYSTLNRTLANLQKSIAEQEPPALEPAIIRDQQETLESLRDDIEASQFDFEEVHQTGEQLMTLCGAPDKPEVQKNIDDLDKDLANLTKEFDKRSKSLEEALEKAMHFQEELMKMLVWLQKREDRLREFKPVASEFDAIKGQLNEIKLFKADIDPKQVDVEALNHKASDLVKGASPDQAEVVMEPMATVNKKWEALQDNIGERQRMLQLAVLNVGQFEHAINELLSWMDTTEQTLDEAKQVAGDTKLIEIELSKHKMLQNDINAHESSVVSVREAGQRIIATEAASKSNVTKRKLEDMKSMWNKLHDKSKTRQKKLEEALKEAKEFSDDLQRTLIRLGEIEGMLIMSKPVGGLPETAKEQLEKFVEVYNEIGNIEGDVARIQSNGQKLVKKSPDIAAANIKQNLQFLQQRWDHIKGRAEDRKSKLEEAVQQANSFHSDLNRFINWLTDTEKILNNQRPVSRVIEQVTEQIEDHKALQKDIGRHREVLISLDKTGTHLKYFSQKQDVVLIKNLLSSVQHRWEKIVSRSAERTRHLEKGYREAKQFNDAYRDLMDWLIESDLFLDRENTISHDPVKLKDQIDKHKEFQKMLGAKQPLYDGVNRVGRSLKEKCPEEDIPVVQGTLNDLKKKWNSVCGKSVDRQRKLDEALIFTGQYNVALQTLLDWLAKVEPGLREEQPVHGDIDTVNNMVEEHKSFQQELGARANNVAFVRKRAKELMEKAEEDTTQQQAQLIELSTLWDRVCKLSVNKQERLEQAQKLAEDFDKKGKALLNWLATAERQLRYRGPIPDDEAGIIKQIEEHKQFEEELLRQEANLRETLNIGQDIMKRCHPDSVSTLKRWLTALRKRWEEITNWCQGRGKKLRDALDNVHNNNSLLEELIGWLNSAETRIFNANGIPIPNDEEAIVELLREHQDFMNEMSGKQPEVDRLTKSDKIRTLSTTEPISHIPVLKGLSGRRTPTLFNKYGSPRRSRDDDGRRTPEPRFRSPRIGALFNKWRQVWLTAMERQRKLRDALDYLQELEKMKGFKFDDWRKRYLQWMHHNKSRIMDFFRRQDHDRDGKVTRKEFIEGIMASRFPTSMLEMEAVANVFDRDRDGYIDYKEFVQALRPDNDAKPVTESEKIQDEVKRQVSKCTCVKQFKIHKIGEGKYRFGDSQKLRLVRILRSTVMVRVGGGWMALDEFLVKNDPCRDLPLIVVHDVEVDTARGRTNVELREQFVLAEGVSQSMAGFVTRSPSNSNSGSSTYSGASSPWSGQWSTPTRGPITKIREKTLYPTPWRENMKTTPDGEVTQIMSKTEANGSRSVQKKKVFRESQSSPVPRHMHSPGTPASRSSSRASTSSRPFSPTDSETSEASEPEVYTTVQSETRQVGGRKQTTMTYQTHVVQTRTVSTPTSVSSAKGSKIPKLTPKKK</sequence>
<feature type="coiled-coil region" evidence="7">
    <location>
        <begin position="4215"/>
        <end position="4242"/>
    </location>
</feature>
<dbReference type="Gene3D" id="1.20.58.1060">
    <property type="match status" value="1"/>
</dbReference>
<dbReference type="GO" id="GO:0005886">
    <property type="term" value="C:plasma membrane"/>
    <property type="evidence" value="ECO:0007669"/>
    <property type="project" value="UniProtKB-SubCell"/>
</dbReference>
<feature type="compositionally biased region" description="Basic and acidic residues" evidence="8">
    <location>
        <begin position="4391"/>
        <end position="4405"/>
    </location>
</feature>
<dbReference type="InterPro" id="IPR018159">
    <property type="entry name" value="Spectrin/alpha-actinin"/>
</dbReference>
<dbReference type="GO" id="GO:0005198">
    <property type="term" value="F:structural molecule activity"/>
    <property type="evidence" value="ECO:0007669"/>
    <property type="project" value="TreeGrafter"/>
</dbReference>
<dbReference type="SUPFAM" id="SSF47576">
    <property type="entry name" value="Calponin-homology domain, CH-domain"/>
    <property type="match status" value="1"/>
</dbReference>
<dbReference type="InterPro" id="IPR049538">
    <property type="entry name" value="PCN-like_spectrin-like_rpt"/>
</dbReference>